<feature type="region of interest" description="Disordered" evidence="1">
    <location>
        <begin position="805"/>
        <end position="824"/>
    </location>
</feature>
<proteinExistence type="predicted"/>
<dbReference type="RefSeq" id="WP_179613833.1">
    <property type="nucleotide sequence ID" value="NZ_CP059163.1"/>
</dbReference>
<feature type="compositionally biased region" description="Low complexity" evidence="1">
    <location>
        <begin position="904"/>
        <end position="924"/>
    </location>
</feature>
<dbReference type="Proteomes" id="UP000516957">
    <property type="component" value="Unassembled WGS sequence"/>
</dbReference>
<dbReference type="PROSITE" id="PS50234">
    <property type="entry name" value="VWFA"/>
    <property type="match status" value="1"/>
</dbReference>
<feature type="compositionally biased region" description="Low complexity" evidence="1">
    <location>
        <begin position="876"/>
        <end position="886"/>
    </location>
</feature>
<dbReference type="InterPro" id="IPR015943">
    <property type="entry name" value="WD40/YVTN_repeat-like_dom_sf"/>
</dbReference>
<dbReference type="InterPro" id="IPR036465">
    <property type="entry name" value="vWFA_dom_sf"/>
</dbReference>
<feature type="region of interest" description="Disordered" evidence="1">
    <location>
        <begin position="853"/>
        <end position="886"/>
    </location>
</feature>
<dbReference type="AlphaFoldDB" id="A0A7Y9JP77"/>
<dbReference type="Gene3D" id="3.40.50.410">
    <property type="entry name" value="von Willebrand factor, type A domain"/>
    <property type="match status" value="1"/>
</dbReference>
<dbReference type="InterPro" id="IPR002035">
    <property type="entry name" value="VWF_A"/>
</dbReference>
<name>A0A7Y9JP77_9ACTN</name>
<sequence>MRVARAVGTLCLGAALAVAVLGPLRPAPATARADAPCAAVVVGESGTWTRRLVPDFPVGPRQALSHAVERTVPSRQLLTNGQAVLRSTDGCAWQEVWRLPDAPAADLPVSAEHDRVLQVLQHPVDPRRVWLVVAVGQGIAERVDAGLLLTPAAAEQRDGTSTVVLRSTDGGETWAQDAAPPMPGAPGVLRASPTHPDLLLVPTASGLYRSHDGGRSWTLVPAALLLPGGGTRPLDGIASPVLVDVAVDPRTPQVLHGRTSVPVVSQDAGLTWRRVVDEVGAFTGPFLSDAPGQEPDLLVARQVDTTSPVEELLLGDRLATRAPVGPDALGGVPWRAAWTSAGVVVSTWDRGNAAAFPDTGLYLAGRDGSLLDIDDLALPWVRGVQADSVDAVHLHTRGELLTLSPTSGPTPAGQVDLDPFDTGTPAPPAPAELRTPARLEAPTGEQVDLDALLALPARPLPLDVYFLVDTSNSFEPDIDAVAESLGDLVDRLTRAGVDLRAGVGELGTREGSRYRRHADLARPGPSLVRGFEALRTGGGDEAHLVALHQTATGAGLVGTTGPSVPAGQAPTWRRGALRTVVVVTDTAFMDEGDPDAPERAAVYDAFARQDVRVVGLEVVRETGDDGVPGRYAGVEAADAAGRTFDTPARRDLEDVAAATAALAPAGGVDCRGNGTTEIAEGDPLVCTTTALHLADLSTVAAALRRVLLAQATPQEVTLRVRGDVRVVQQAPAAWTWPGIDVRRGHRLPARGGVTCPHEPGRHLLRLSAAVAGTRVASARTLLTCGSTGGPPVAAGAPAADPVPAADGVPVGTAPPGPAPAPALPPPALAPAAPAPVGGAAPAVGTAAAAAPAGAAAPGPLAAPAAGAEQADSPELARAGAQAGAQEDEAAPLLLGAGLLTAAAAVGARRRQQSFQHSRQISGRSSRSRTRRTPR</sequence>
<evidence type="ECO:0000256" key="2">
    <source>
        <dbReference type="SAM" id="SignalP"/>
    </source>
</evidence>
<dbReference type="SUPFAM" id="SSF53300">
    <property type="entry name" value="vWA-like"/>
    <property type="match status" value="1"/>
</dbReference>
<dbReference type="CDD" id="cd15482">
    <property type="entry name" value="Sialidase_non-viral"/>
    <property type="match status" value="1"/>
</dbReference>
<comment type="caution">
    <text evidence="4">The sequence shown here is derived from an EMBL/GenBank/DDBJ whole genome shotgun (WGS) entry which is preliminary data.</text>
</comment>
<feature type="compositionally biased region" description="Basic residues" evidence="1">
    <location>
        <begin position="925"/>
        <end position="934"/>
    </location>
</feature>
<feature type="signal peptide" evidence="2">
    <location>
        <begin position="1"/>
        <end position="19"/>
    </location>
</feature>
<evidence type="ECO:0000256" key="1">
    <source>
        <dbReference type="SAM" id="MobiDB-lite"/>
    </source>
</evidence>
<protein>
    <recommendedName>
        <fullName evidence="3">VWFA domain-containing protein</fullName>
    </recommendedName>
</protein>
<feature type="compositionally biased region" description="Low complexity" evidence="1">
    <location>
        <begin position="853"/>
        <end position="867"/>
    </location>
</feature>
<keyword evidence="2" id="KW-0732">Signal</keyword>
<evidence type="ECO:0000259" key="3">
    <source>
        <dbReference type="PROSITE" id="PS50234"/>
    </source>
</evidence>
<gene>
    <name evidence="4" type="ORF">BKA08_000104</name>
</gene>
<accession>A0A7Y9JP77</accession>
<dbReference type="EMBL" id="JACCBE010000001">
    <property type="protein sequence ID" value="NYD55866.1"/>
    <property type="molecule type" value="Genomic_DNA"/>
</dbReference>
<reference evidence="4 5" key="1">
    <citation type="submission" date="2020-07" db="EMBL/GenBank/DDBJ databases">
        <title>Sequencing the genomes of 1000 actinobacteria strains.</title>
        <authorList>
            <person name="Klenk H.-P."/>
        </authorList>
    </citation>
    <scope>NUCLEOTIDE SEQUENCE [LARGE SCALE GENOMIC DNA]</scope>
    <source>
        <strain evidence="4 5">DSM 18965</strain>
    </source>
</reference>
<feature type="compositionally biased region" description="Pro residues" evidence="1">
    <location>
        <begin position="812"/>
        <end position="824"/>
    </location>
</feature>
<evidence type="ECO:0000313" key="5">
    <source>
        <dbReference type="Proteomes" id="UP000516957"/>
    </source>
</evidence>
<feature type="chain" id="PRO_5039378891" description="VWFA domain-containing protein" evidence="2">
    <location>
        <begin position="20"/>
        <end position="934"/>
    </location>
</feature>
<keyword evidence="5" id="KW-1185">Reference proteome</keyword>
<organism evidence="4 5">
    <name type="scientific">Nocardioides marinisabuli</name>
    <dbReference type="NCBI Taxonomy" id="419476"/>
    <lineage>
        <taxon>Bacteria</taxon>
        <taxon>Bacillati</taxon>
        <taxon>Actinomycetota</taxon>
        <taxon>Actinomycetes</taxon>
        <taxon>Propionibacteriales</taxon>
        <taxon>Nocardioidaceae</taxon>
        <taxon>Nocardioides</taxon>
    </lineage>
</organism>
<evidence type="ECO:0000313" key="4">
    <source>
        <dbReference type="EMBL" id="NYD55866.1"/>
    </source>
</evidence>
<feature type="region of interest" description="Disordered" evidence="1">
    <location>
        <begin position="904"/>
        <end position="934"/>
    </location>
</feature>
<dbReference type="SUPFAM" id="SSF110296">
    <property type="entry name" value="Oligoxyloglucan reducing end-specific cellobiohydrolase"/>
    <property type="match status" value="1"/>
</dbReference>
<dbReference type="Gene3D" id="2.130.10.10">
    <property type="entry name" value="YVTN repeat-like/Quinoprotein amine dehydrogenase"/>
    <property type="match status" value="1"/>
</dbReference>
<feature type="domain" description="VWFA" evidence="3">
    <location>
        <begin position="463"/>
        <end position="662"/>
    </location>
</feature>